<reference evidence="3 4" key="1">
    <citation type="journal article" date="2012" name="J. Bacteriol.">
        <title>Genome sequences for six rhodanobacter strains, isolated from soils and the terrestrial subsurface, with variable denitrification capabilities.</title>
        <authorList>
            <person name="Kostka J.E."/>
            <person name="Green S.J."/>
            <person name="Rishishwar L."/>
            <person name="Prakash O."/>
            <person name="Katz L.S."/>
            <person name="Marino-Ramirez L."/>
            <person name="Jordan I.K."/>
            <person name="Munk C."/>
            <person name="Ivanova N."/>
            <person name="Mikhailova N."/>
            <person name="Watson D.B."/>
            <person name="Brown S.D."/>
            <person name="Palumbo A.V."/>
            <person name="Brooks S.C."/>
        </authorList>
    </citation>
    <scope>NUCLEOTIDE SEQUENCE [LARGE SCALE GENOMIC DNA]</scope>
    <source>
        <strain evidence="3 4">B39</strain>
    </source>
</reference>
<dbReference type="Pfam" id="PF00563">
    <property type="entry name" value="EAL"/>
    <property type="match status" value="1"/>
</dbReference>
<proteinExistence type="predicted"/>
<dbReference type="NCBIfam" id="TIGR00254">
    <property type="entry name" value="GGDEF"/>
    <property type="match status" value="1"/>
</dbReference>
<dbReference type="InterPro" id="IPR029787">
    <property type="entry name" value="Nucleotide_cyclase"/>
</dbReference>
<dbReference type="EMBL" id="AJXT01000040">
    <property type="protein sequence ID" value="EIL91882.1"/>
    <property type="molecule type" value="Genomic_DNA"/>
</dbReference>
<feature type="domain" description="GGDEF" evidence="2">
    <location>
        <begin position="391"/>
        <end position="525"/>
    </location>
</feature>
<dbReference type="Gene3D" id="3.30.450.40">
    <property type="match status" value="1"/>
</dbReference>
<dbReference type="CDD" id="cd01948">
    <property type="entry name" value="EAL"/>
    <property type="match status" value="1"/>
</dbReference>
<dbReference type="InterPro" id="IPR029016">
    <property type="entry name" value="GAF-like_dom_sf"/>
</dbReference>
<gene>
    <name evidence="3" type="ORF">UU7_12414</name>
</gene>
<dbReference type="PANTHER" id="PTHR33121">
    <property type="entry name" value="CYCLIC DI-GMP PHOSPHODIESTERASE PDEF"/>
    <property type="match status" value="1"/>
</dbReference>
<dbReference type="PATRIC" id="fig|1163407.3.peg.2492"/>
<dbReference type="OrthoDB" id="675397at2"/>
<dbReference type="Gene3D" id="3.30.70.270">
    <property type="match status" value="1"/>
</dbReference>
<dbReference type="SMART" id="SM00052">
    <property type="entry name" value="EAL"/>
    <property type="match status" value="1"/>
</dbReference>
<evidence type="ECO:0000313" key="4">
    <source>
        <dbReference type="Proteomes" id="UP000003226"/>
    </source>
</evidence>
<dbReference type="SUPFAM" id="SSF55073">
    <property type="entry name" value="Nucleotide cyclase"/>
    <property type="match status" value="1"/>
</dbReference>
<evidence type="ECO:0000259" key="1">
    <source>
        <dbReference type="PROSITE" id="PS50883"/>
    </source>
</evidence>
<dbReference type="Pfam" id="PF13185">
    <property type="entry name" value="GAF_2"/>
    <property type="match status" value="1"/>
</dbReference>
<dbReference type="eggNOG" id="COG5001">
    <property type="taxonomic scope" value="Bacteria"/>
</dbReference>
<dbReference type="InterPro" id="IPR050706">
    <property type="entry name" value="Cyclic-di-GMP_PDE-like"/>
</dbReference>
<dbReference type="InterPro" id="IPR001633">
    <property type="entry name" value="EAL_dom"/>
</dbReference>
<evidence type="ECO:0000313" key="3">
    <source>
        <dbReference type="EMBL" id="EIL91882.1"/>
    </source>
</evidence>
<dbReference type="InterPro" id="IPR035919">
    <property type="entry name" value="EAL_sf"/>
</dbReference>
<protein>
    <submittedName>
        <fullName evidence="3">Diguanylate cyclase</fullName>
    </submittedName>
</protein>
<comment type="caution">
    <text evidence="3">The sequence shown here is derived from an EMBL/GenBank/DDBJ whole genome shotgun (WGS) entry which is preliminary data.</text>
</comment>
<dbReference type="STRING" id="1163407.UU7_12414"/>
<dbReference type="SMART" id="SM00267">
    <property type="entry name" value="GGDEF"/>
    <property type="match status" value="1"/>
</dbReference>
<keyword evidence="4" id="KW-1185">Reference proteome</keyword>
<dbReference type="InterPro" id="IPR000160">
    <property type="entry name" value="GGDEF_dom"/>
</dbReference>
<dbReference type="Proteomes" id="UP000003226">
    <property type="component" value="Unassembled WGS sequence"/>
</dbReference>
<dbReference type="Gene3D" id="3.20.20.450">
    <property type="entry name" value="EAL domain"/>
    <property type="match status" value="1"/>
</dbReference>
<dbReference type="AlphaFoldDB" id="I4VXE1"/>
<dbReference type="InterPro" id="IPR003018">
    <property type="entry name" value="GAF"/>
</dbReference>
<dbReference type="GO" id="GO:0071111">
    <property type="term" value="F:cyclic-guanylate-specific phosphodiesterase activity"/>
    <property type="evidence" value="ECO:0007669"/>
    <property type="project" value="InterPro"/>
</dbReference>
<dbReference type="PROSITE" id="PS50887">
    <property type="entry name" value="GGDEF"/>
    <property type="match status" value="1"/>
</dbReference>
<dbReference type="SUPFAM" id="SSF141868">
    <property type="entry name" value="EAL domain-like"/>
    <property type="match status" value="1"/>
</dbReference>
<dbReference type="SUPFAM" id="SSF55781">
    <property type="entry name" value="GAF domain-like"/>
    <property type="match status" value="1"/>
</dbReference>
<sequence>MNCTLANESPQARWLDQLDTATRPVDIAAMIVELAEAYAECASARVLWELGNGFDQARGGAAGWLRGVAASGIPQRVPAIGALAFRLCERPRPILLLLDLHGGVDATALITELEPLLQLAGRRLGILLGWIEQHSAPPPLEYSERLHRALFTIADLAGCGRDIRAILREIHTVLGSLLRTEHFCVVDYRPRRELLRFVYTSDPRSLPPLAASGHEVSLASIGGSPLWHLLHDGKALLGTPAQLGKQVSGPLVMELDDTQWMGVPMLHQGEIHGAVVVRSRQPDSSYSNEDLVLLEFVATHIRCVIERHREAGQNREEQRQTLALAEANRALQDRVAQRSRALHKEVGERTRVQQQLAHEQSHDALTGLANPRCLHEHIERLLDALRRDPASPAVLLQLNLDRFAGINEGLGHFTGDEVLQQVATRLTECLGNRPGLVARLAADEFAVLIPQIAGTREAMRIARRMSDCIGQPITVAGRELHLSARIGVLLCDAGYGTLEQVLRDADIALHRAASADVPRIAVFEPVMASEVVEQLTLETDLREALRERRFEPWFQPIRRLHDNGIAGYEALIRWRRPGHGVIEPVDFLKAARHCRLLEAIDWQMFERSFRTFAQHGPADGFLTFNVSAAHLGSDDFDRRLLDLLASVKLPASRVVAELTEEALLENPDHVQAMLQRLHAAGVGAALDDFGTGYSSLQYLQRLPLRMLKVDRVFVDGLGSRPAARGSACIIAAVIALARSMDIQVIAEGIETIGQCNALADMGCPLGQGYLLGRPAAMMDEVTPVAQTAIAG</sequence>
<dbReference type="CDD" id="cd01949">
    <property type="entry name" value="GGDEF"/>
    <property type="match status" value="1"/>
</dbReference>
<dbReference type="PROSITE" id="PS50883">
    <property type="entry name" value="EAL"/>
    <property type="match status" value="1"/>
</dbReference>
<dbReference type="PANTHER" id="PTHR33121:SF70">
    <property type="entry name" value="SIGNALING PROTEIN YKOW"/>
    <property type="match status" value="1"/>
</dbReference>
<dbReference type="Pfam" id="PF00990">
    <property type="entry name" value="GGDEF"/>
    <property type="match status" value="1"/>
</dbReference>
<accession>I4VXE1</accession>
<organism evidence="3 4">
    <name type="scientific">Rhodanobacter spathiphylli B39</name>
    <dbReference type="NCBI Taxonomy" id="1163407"/>
    <lineage>
        <taxon>Bacteria</taxon>
        <taxon>Pseudomonadati</taxon>
        <taxon>Pseudomonadota</taxon>
        <taxon>Gammaproteobacteria</taxon>
        <taxon>Lysobacterales</taxon>
        <taxon>Rhodanobacteraceae</taxon>
        <taxon>Rhodanobacter</taxon>
    </lineage>
</organism>
<dbReference type="RefSeq" id="WP_007808788.1">
    <property type="nucleotide sequence ID" value="NZ_AJXT01000040.1"/>
</dbReference>
<dbReference type="InterPro" id="IPR043128">
    <property type="entry name" value="Rev_trsase/Diguanyl_cyclase"/>
</dbReference>
<name>I4VXE1_9GAMM</name>
<feature type="domain" description="EAL" evidence="1">
    <location>
        <begin position="534"/>
        <end position="788"/>
    </location>
</feature>
<evidence type="ECO:0000259" key="2">
    <source>
        <dbReference type="PROSITE" id="PS50887"/>
    </source>
</evidence>